<keyword evidence="1" id="KW-0963">Cytoplasm</keyword>
<protein>
    <submittedName>
        <fullName evidence="2">DUF2129 domain-containing protein</fullName>
    </submittedName>
</protein>
<evidence type="ECO:0000256" key="1">
    <source>
        <dbReference type="ARBA" id="ARBA00022490"/>
    </source>
</evidence>
<accession>A0A6P1E6J6</accession>
<dbReference type="InterPro" id="IPR016979">
    <property type="entry name" value="DUF2129"/>
</dbReference>
<dbReference type="RefSeq" id="WP_003555244.1">
    <property type="nucleotide sequence ID" value="NZ_CABKOL010000095.1"/>
</dbReference>
<organism evidence="2 3">
    <name type="scientific">Lentilactobacillus hilgardii</name>
    <name type="common">Lactobacillus hilgardii</name>
    <dbReference type="NCBI Taxonomy" id="1588"/>
    <lineage>
        <taxon>Bacteria</taxon>
        <taxon>Bacillati</taxon>
        <taxon>Bacillota</taxon>
        <taxon>Bacilli</taxon>
        <taxon>Lactobacillales</taxon>
        <taxon>Lactobacillaceae</taxon>
        <taxon>Lentilactobacillus</taxon>
    </lineage>
</organism>
<proteinExistence type="predicted"/>
<reference evidence="2 3" key="1">
    <citation type="submission" date="2019-12" db="EMBL/GenBank/DDBJ databases">
        <title>Lactobacillus hilgardii FLUB.</title>
        <authorList>
            <person name="Gustaw K."/>
        </authorList>
    </citation>
    <scope>NUCLEOTIDE SEQUENCE [LARGE SCALE GENOMIC DNA]</scope>
    <source>
        <strain evidence="2 3">FLUB</strain>
    </source>
</reference>
<dbReference type="AlphaFoldDB" id="A0A6P1E6J6"/>
<sequence length="95" mass="11307">MPFEIQPTIGLIIYLHSLKYVRNLRNYGRLYYVSKRMRYAIIYVEMDDKEETIAKLKTLNYVKQVVPSKLNELVKEVQGKDPTALDKQFDEDFDD</sequence>
<dbReference type="GeneID" id="69057884"/>
<evidence type="ECO:0000313" key="2">
    <source>
        <dbReference type="EMBL" id="QHB51760.1"/>
    </source>
</evidence>
<dbReference type="SMR" id="A0A6P1E6J6"/>
<dbReference type="Pfam" id="PF09902">
    <property type="entry name" value="DUF2129"/>
    <property type="match status" value="1"/>
</dbReference>
<gene>
    <name evidence="2" type="ORF">GQR93_05885</name>
</gene>
<evidence type="ECO:0000313" key="3">
    <source>
        <dbReference type="Proteomes" id="UP000465035"/>
    </source>
</evidence>
<dbReference type="Proteomes" id="UP000465035">
    <property type="component" value="Chromosome"/>
</dbReference>
<name>A0A6P1E6J6_LENHI</name>
<dbReference type="EMBL" id="CP047121">
    <property type="protein sequence ID" value="QHB51760.1"/>
    <property type="molecule type" value="Genomic_DNA"/>
</dbReference>